<dbReference type="EMBL" id="BPVZ01000039">
    <property type="protein sequence ID" value="GKV13867.1"/>
    <property type="molecule type" value="Genomic_DNA"/>
</dbReference>
<dbReference type="AlphaFoldDB" id="A0AAV5JRE6"/>
<proteinExistence type="predicted"/>
<evidence type="ECO:0000313" key="1">
    <source>
        <dbReference type="EMBL" id="GKV13867.1"/>
    </source>
</evidence>
<reference evidence="1 2" key="1">
    <citation type="journal article" date="2021" name="Commun. Biol.">
        <title>The genome of Shorea leprosula (Dipterocarpaceae) highlights the ecological relevance of drought in aseasonal tropical rainforests.</title>
        <authorList>
            <person name="Ng K.K.S."/>
            <person name="Kobayashi M.J."/>
            <person name="Fawcett J.A."/>
            <person name="Hatakeyama M."/>
            <person name="Paape T."/>
            <person name="Ng C.H."/>
            <person name="Ang C.C."/>
            <person name="Tnah L.H."/>
            <person name="Lee C.T."/>
            <person name="Nishiyama T."/>
            <person name="Sese J."/>
            <person name="O'Brien M.J."/>
            <person name="Copetti D."/>
            <person name="Mohd Noor M.I."/>
            <person name="Ong R.C."/>
            <person name="Putra M."/>
            <person name="Sireger I.Z."/>
            <person name="Indrioko S."/>
            <person name="Kosugi Y."/>
            <person name="Izuno A."/>
            <person name="Isagi Y."/>
            <person name="Lee S.L."/>
            <person name="Shimizu K.K."/>
        </authorList>
    </citation>
    <scope>NUCLEOTIDE SEQUENCE [LARGE SCALE GENOMIC DNA]</scope>
    <source>
        <strain evidence="1">214</strain>
    </source>
</reference>
<name>A0AAV5JRE6_9ROSI</name>
<comment type="caution">
    <text evidence="1">The sequence shown here is derived from an EMBL/GenBank/DDBJ whole genome shotgun (WGS) entry which is preliminary data.</text>
</comment>
<accession>A0AAV5JRE6</accession>
<keyword evidence="2" id="KW-1185">Reference proteome</keyword>
<evidence type="ECO:0000313" key="2">
    <source>
        <dbReference type="Proteomes" id="UP001054252"/>
    </source>
</evidence>
<sequence length="98" mass="10673">MPCSLKVEGSAFESGEDAAFEAEDDKLISSKATNGIGAVFASHKKGQACLVQEDYYALIDFVNNGIIEIVDKIENKWSRFGSMVPRKNDVCDCSFKGS</sequence>
<gene>
    <name evidence="1" type="ORF">SLEP1_g24831</name>
</gene>
<protein>
    <submittedName>
        <fullName evidence="1">Uncharacterized protein</fullName>
    </submittedName>
</protein>
<organism evidence="1 2">
    <name type="scientific">Rubroshorea leprosula</name>
    <dbReference type="NCBI Taxonomy" id="152421"/>
    <lineage>
        <taxon>Eukaryota</taxon>
        <taxon>Viridiplantae</taxon>
        <taxon>Streptophyta</taxon>
        <taxon>Embryophyta</taxon>
        <taxon>Tracheophyta</taxon>
        <taxon>Spermatophyta</taxon>
        <taxon>Magnoliopsida</taxon>
        <taxon>eudicotyledons</taxon>
        <taxon>Gunneridae</taxon>
        <taxon>Pentapetalae</taxon>
        <taxon>rosids</taxon>
        <taxon>malvids</taxon>
        <taxon>Malvales</taxon>
        <taxon>Dipterocarpaceae</taxon>
        <taxon>Rubroshorea</taxon>
    </lineage>
</organism>
<dbReference type="Proteomes" id="UP001054252">
    <property type="component" value="Unassembled WGS sequence"/>
</dbReference>